<keyword evidence="2" id="KW-1185">Reference proteome</keyword>
<dbReference type="Proteomes" id="UP000316167">
    <property type="component" value="Unassembled WGS sequence"/>
</dbReference>
<dbReference type="InterPro" id="IPR025366">
    <property type="entry name" value="DUF4270"/>
</dbReference>
<evidence type="ECO:0000313" key="1">
    <source>
        <dbReference type="EMBL" id="TWI85362.1"/>
    </source>
</evidence>
<sequence length="496" mass="55784">MNFLTPEMRRSTTFLAVSFLFVFILNGCTKLESTRLGGDLLPGGDRLVTDTLVLPVQTYSFLDQDSILLDKSEQYLLGWVNDPMFGTTSASISAQFLPSSYPFSFAVAKDSLYLDSCVLSLSFNGLYGDTNALTKVNVYKLSDPTFKSNIYYPLTFLPNFSTGDLLGSTSYTVAEIRNKKYNTRYTDDSIFNQLRIRLNDAFGRSLLDQDNVNGAFRNDTIFKNFFNGLAIVPDTTVSGNAISYFQLNNAKTRISLYYRQLNREGKFDTAAVRFNFVADTIRSASANKVYRNYNGSTVAPFLNNTQPSSLVYLQSGPGTAVRVSVPGLDTIRNKSYIIHRAELVAQQVYQGPVAQESIFVPPYLHLFSYSATNDVEPIPFDQPYYFVNSFFLNPRQLDTVFNIETAYTGGNPNYIQDIASNKIAEYRFNMTSYVQSLVTGKTTRRDFKLSAPYYPRFSNKKIGSSNLNPLAYGRVQLGGGAHPSQKMYVRIYYSKQ</sequence>
<dbReference type="Pfam" id="PF14092">
    <property type="entry name" value="DUF4270"/>
    <property type="match status" value="1"/>
</dbReference>
<protein>
    <submittedName>
        <fullName evidence="1">Uncharacterized protein DUF4270</fullName>
    </submittedName>
</protein>
<reference evidence="1 2" key="1">
    <citation type="journal article" date="2015" name="Stand. Genomic Sci.">
        <title>Genomic Encyclopedia of Bacterial and Archaeal Type Strains, Phase III: the genomes of soil and plant-associated and newly described type strains.</title>
        <authorList>
            <person name="Whitman W.B."/>
            <person name="Woyke T."/>
            <person name="Klenk H.P."/>
            <person name="Zhou Y."/>
            <person name="Lilburn T.G."/>
            <person name="Beck B.J."/>
            <person name="De Vos P."/>
            <person name="Vandamme P."/>
            <person name="Eisen J.A."/>
            <person name="Garrity G."/>
            <person name="Hugenholtz P."/>
            <person name="Kyrpides N.C."/>
        </authorList>
    </citation>
    <scope>NUCLEOTIDE SEQUENCE [LARGE SCALE GENOMIC DNA]</scope>
    <source>
        <strain evidence="1 2">CGMCC 1.7271</strain>
    </source>
</reference>
<organism evidence="1 2">
    <name type="scientific">Lacibacter cauensis</name>
    <dbReference type="NCBI Taxonomy" id="510947"/>
    <lineage>
        <taxon>Bacteria</taxon>
        <taxon>Pseudomonadati</taxon>
        <taxon>Bacteroidota</taxon>
        <taxon>Chitinophagia</taxon>
        <taxon>Chitinophagales</taxon>
        <taxon>Chitinophagaceae</taxon>
        <taxon>Lacibacter</taxon>
    </lineage>
</organism>
<proteinExistence type="predicted"/>
<comment type="caution">
    <text evidence="1">The sequence shown here is derived from an EMBL/GenBank/DDBJ whole genome shotgun (WGS) entry which is preliminary data.</text>
</comment>
<dbReference type="RefSeq" id="WP_144884188.1">
    <property type="nucleotide sequence ID" value="NZ_VLLE01000002.1"/>
</dbReference>
<dbReference type="AlphaFoldDB" id="A0A562SVV7"/>
<dbReference type="OrthoDB" id="1466062at2"/>
<gene>
    <name evidence="1" type="ORF">IQ13_0522</name>
</gene>
<accession>A0A562SVV7</accession>
<name>A0A562SVV7_9BACT</name>
<dbReference type="EMBL" id="VLLE01000002">
    <property type="protein sequence ID" value="TWI85362.1"/>
    <property type="molecule type" value="Genomic_DNA"/>
</dbReference>
<evidence type="ECO:0000313" key="2">
    <source>
        <dbReference type="Proteomes" id="UP000316167"/>
    </source>
</evidence>